<evidence type="ECO:0000256" key="2">
    <source>
        <dbReference type="ARBA" id="ARBA00023125"/>
    </source>
</evidence>
<evidence type="ECO:0000259" key="4">
    <source>
        <dbReference type="PROSITE" id="PS50977"/>
    </source>
</evidence>
<keyword evidence="2 3" id="KW-0238">DNA-binding</keyword>
<sequence>MAAKMDRRVKYTLEVIESSFLELMQQKPLSHITVKELCQKADINRSTFYAHYEDLSALLNAIQDRIIYDAEEMLNTYDYTQDTEALVMTTRLMTYLSDNQRNSQTLFSDHGDTVFQRKLITMAHRHLIQSFTADPAIHEDRHVDYLSTFITQGSIAMIQHWLQKGMKETPEEIAVIITRIAKAGIDDLMNQ</sequence>
<keyword evidence="6" id="KW-1185">Reference proteome</keyword>
<dbReference type="InterPro" id="IPR050624">
    <property type="entry name" value="HTH-type_Tx_Regulator"/>
</dbReference>
<evidence type="ECO:0000256" key="3">
    <source>
        <dbReference type="PROSITE-ProRule" id="PRU00335"/>
    </source>
</evidence>
<accession>A0A1D7QZ22</accession>
<dbReference type="InterPro" id="IPR039532">
    <property type="entry name" value="TetR_C_Firmicutes"/>
</dbReference>
<evidence type="ECO:0000256" key="1">
    <source>
        <dbReference type="ARBA" id="ARBA00022491"/>
    </source>
</evidence>
<dbReference type="Proteomes" id="UP000094463">
    <property type="component" value="Chromosome"/>
</dbReference>
<evidence type="ECO:0000313" key="5">
    <source>
        <dbReference type="EMBL" id="AOM84263.1"/>
    </source>
</evidence>
<protein>
    <submittedName>
        <fullName evidence="5">Transcriptional regulator, TetR family</fullName>
    </submittedName>
</protein>
<organism evidence="5 6">
    <name type="scientific">Salisediminibacterium beveridgei</name>
    <dbReference type="NCBI Taxonomy" id="632773"/>
    <lineage>
        <taxon>Bacteria</taxon>
        <taxon>Bacillati</taxon>
        <taxon>Bacillota</taxon>
        <taxon>Bacilli</taxon>
        <taxon>Bacillales</taxon>
        <taxon>Bacillaceae</taxon>
        <taxon>Salisediminibacterium</taxon>
    </lineage>
</organism>
<dbReference type="KEGG" id="bbev:BBEV_2938"/>
<name>A0A1D7QZ22_9BACI</name>
<dbReference type="STRING" id="632773.BBEV_2938"/>
<dbReference type="Pfam" id="PF14278">
    <property type="entry name" value="TetR_C_8"/>
    <property type="match status" value="1"/>
</dbReference>
<dbReference type="GO" id="GO:0003677">
    <property type="term" value="F:DNA binding"/>
    <property type="evidence" value="ECO:0007669"/>
    <property type="project" value="UniProtKB-UniRule"/>
</dbReference>
<dbReference type="InterPro" id="IPR009057">
    <property type="entry name" value="Homeodomain-like_sf"/>
</dbReference>
<gene>
    <name evidence="5" type="ORF">BBEV_2938</name>
</gene>
<dbReference type="PANTHER" id="PTHR43479">
    <property type="entry name" value="ACREF/ENVCD OPERON REPRESSOR-RELATED"/>
    <property type="match status" value="1"/>
</dbReference>
<dbReference type="EMBL" id="CP012502">
    <property type="protein sequence ID" value="AOM84263.1"/>
    <property type="molecule type" value="Genomic_DNA"/>
</dbReference>
<dbReference type="Gene3D" id="1.10.357.10">
    <property type="entry name" value="Tetracycline Repressor, domain 2"/>
    <property type="match status" value="1"/>
</dbReference>
<proteinExistence type="predicted"/>
<keyword evidence="1" id="KW-0678">Repressor</keyword>
<reference evidence="5 6" key="1">
    <citation type="submission" date="2015-08" db="EMBL/GenBank/DDBJ databases">
        <title>The complete genome sequence of Bacillus beveridgei MLTeJB.</title>
        <authorList>
            <person name="Hanson T.E."/>
            <person name="Mesa C."/>
            <person name="Basesman S.M."/>
            <person name="Oremland R.S."/>
        </authorList>
    </citation>
    <scope>NUCLEOTIDE SEQUENCE [LARGE SCALE GENOMIC DNA]</scope>
    <source>
        <strain evidence="5 6">MLTeJB</strain>
    </source>
</reference>
<dbReference type="RefSeq" id="WP_069366159.1">
    <property type="nucleotide sequence ID" value="NZ_CP012502.1"/>
</dbReference>
<feature type="domain" description="HTH tetR-type" evidence="4">
    <location>
        <begin position="10"/>
        <end position="70"/>
    </location>
</feature>
<evidence type="ECO:0000313" key="6">
    <source>
        <dbReference type="Proteomes" id="UP000094463"/>
    </source>
</evidence>
<dbReference type="InterPro" id="IPR001647">
    <property type="entry name" value="HTH_TetR"/>
</dbReference>
<dbReference type="AlphaFoldDB" id="A0A1D7QZ22"/>
<dbReference type="PANTHER" id="PTHR43479:SF7">
    <property type="entry name" value="TETR-FAMILY TRANSCRIPTIONAL REGULATOR"/>
    <property type="match status" value="1"/>
</dbReference>
<dbReference type="PROSITE" id="PS50977">
    <property type="entry name" value="HTH_TETR_2"/>
    <property type="match status" value="1"/>
</dbReference>
<dbReference type="SUPFAM" id="SSF46689">
    <property type="entry name" value="Homeodomain-like"/>
    <property type="match status" value="1"/>
</dbReference>
<feature type="DNA-binding region" description="H-T-H motif" evidence="3">
    <location>
        <begin position="33"/>
        <end position="52"/>
    </location>
</feature>